<name>X1KKN1_9ZZZZ</name>
<dbReference type="AlphaFoldDB" id="X1KKN1"/>
<feature type="non-terminal residue" evidence="1">
    <location>
        <position position="1"/>
    </location>
</feature>
<protein>
    <submittedName>
        <fullName evidence="1">Uncharacterized protein</fullName>
    </submittedName>
</protein>
<dbReference type="EMBL" id="BARV01006051">
    <property type="protein sequence ID" value="GAI07243.1"/>
    <property type="molecule type" value="Genomic_DNA"/>
</dbReference>
<organism evidence="1">
    <name type="scientific">marine sediment metagenome</name>
    <dbReference type="NCBI Taxonomy" id="412755"/>
    <lineage>
        <taxon>unclassified sequences</taxon>
        <taxon>metagenomes</taxon>
        <taxon>ecological metagenomes</taxon>
    </lineage>
</organism>
<sequence>DGTVAVPGIDGELAEVLALVIYIDENNNDVYDAGTDTLIYDGFVKPGLEAEQLSNYAMAADYGSGGDKAVRIEWSIDSGVGNKI</sequence>
<gene>
    <name evidence="1" type="ORF">S06H3_12354</name>
</gene>
<reference evidence="1" key="1">
    <citation type="journal article" date="2014" name="Front. Microbiol.">
        <title>High frequency of phylogenetically diverse reductive dehalogenase-homologous genes in deep subseafloor sedimentary metagenomes.</title>
        <authorList>
            <person name="Kawai M."/>
            <person name="Futagami T."/>
            <person name="Toyoda A."/>
            <person name="Takaki Y."/>
            <person name="Nishi S."/>
            <person name="Hori S."/>
            <person name="Arai W."/>
            <person name="Tsubouchi T."/>
            <person name="Morono Y."/>
            <person name="Uchiyama I."/>
            <person name="Ito T."/>
            <person name="Fujiyama A."/>
            <person name="Inagaki F."/>
            <person name="Takami H."/>
        </authorList>
    </citation>
    <scope>NUCLEOTIDE SEQUENCE</scope>
    <source>
        <strain evidence="1">Expedition CK06-06</strain>
    </source>
</reference>
<accession>X1KKN1</accession>
<comment type="caution">
    <text evidence="1">The sequence shown here is derived from an EMBL/GenBank/DDBJ whole genome shotgun (WGS) entry which is preliminary data.</text>
</comment>
<proteinExistence type="predicted"/>
<evidence type="ECO:0000313" key="1">
    <source>
        <dbReference type="EMBL" id="GAI07243.1"/>
    </source>
</evidence>